<keyword evidence="1" id="KW-0472">Membrane</keyword>
<evidence type="ECO:0000313" key="3">
    <source>
        <dbReference type="Proteomes" id="UP000253831"/>
    </source>
</evidence>
<evidence type="ECO:0008006" key="4">
    <source>
        <dbReference type="Google" id="ProtNLM"/>
    </source>
</evidence>
<feature type="transmembrane region" description="Helical" evidence="1">
    <location>
        <begin position="102"/>
        <end position="123"/>
    </location>
</feature>
<feature type="transmembrane region" description="Helical" evidence="1">
    <location>
        <begin position="163"/>
        <end position="180"/>
    </location>
</feature>
<keyword evidence="1" id="KW-0812">Transmembrane</keyword>
<dbReference type="Proteomes" id="UP000253831">
    <property type="component" value="Unassembled WGS sequence"/>
</dbReference>
<feature type="transmembrane region" description="Helical" evidence="1">
    <location>
        <begin position="266"/>
        <end position="289"/>
    </location>
</feature>
<name>A0A369XR00_9PROT</name>
<keyword evidence="1" id="KW-1133">Transmembrane helix</keyword>
<dbReference type="EMBL" id="QPGA01000031">
    <property type="protein sequence ID" value="RDE49828.1"/>
    <property type="molecule type" value="Genomic_DNA"/>
</dbReference>
<organism evidence="2 3">
    <name type="scientific">Candidatus Accumulibacter meliphilus</name>
    <dbReference type="NCBI Taxonomy" id="2211374"/>
    <lineage>
        <taxon>Bacteria</taxon>
        <taxon>Pseudomonadati</taxon>
        <taxon>Pseudomonadota</taxon>
        <taxon>Betaproteobacteria</taxon>
        <taxon>Candidatus Accumulibacter</taxon>
    </lineage>
</organism>
<sequence>MHNVVNTLRTQLHHTAGVFTTRVVQHLRDGRRLVFLSRRVRKALPPLHLASDGSEIAAARVANPWLQLWAPRRLSWWIAVLFICGSACFAVGSFAANWPQQLPAWLGVGSVINGVFFVGSLFFTGAAWLQLLEAINGDVADIAVSTGAEARSWRWFSWKPHNAGYSASLVQLVGTLLFNFNTGDAMITGLAWADEELLVWAPDVIGSLCFLVASYLGLLEVSHRFWSWQPRQLSWWIVLLNMLGSIAFMAAAVFAFFVPATGNPDWLWGANFFTLIGALCFLLASYLLLPELFGAEAKPGAVSACR</sequence>
<evidence type="ECO:0000256" key="1">
    <source>
        <dbReference type="SAM" id="Phobius"/>
    </source>
</evidence>
<feature type="transmembrane region" description="Helical" evidence="1">
    <location>
        <begin position="200"/>
        <end position="221"/>
    </location>
</feature>
<protein>
    <recommendedName>
        <fullName evidence="4">YrhK domain-containing protein</fullName>
    </recommendedName>
</protein>
<accession>A0A369XR00</accession>
<dbReference type="AlphaFoldDB" id="A0A369XR00"/>
<proteinExistence type="predicted"/>
<comment type="caution">
    <text evidence="2">The sequence shown here is derived from an EMBL/GenBank/DDBJ whole genome shotgun (WGS) entry which is preliminary data.</text>
</comment>
<evidence type="ECO:0000313" key="2">
    <source>
        <dbReference type="EMBL" id="RDE49828.1"/>
    </source>
</evidence>
<reference evidence="2 3" key="1">
    <citation type="submission" date="2018-05" db="EMBL/GenBank/DDBJ databases">
        <title>Integrated omic analyses show evidence that a Ca. Accumulibacter phosphatis strain performs denitrification under micro-aerobic conditions.</title>
        <authorList>
            <person name="Camejo P.Y."/>
            <person name="Katherine M.D."/>
            <person name="Daniel N.R."/>
        </authorList>
    </citation>
    <scope>NUCLEOTIDE SEQUENCE [LARGE SCALE GENOMIC DNA]</scope>
    <source>
        <strain evidence="2">UW-LDO-IC</strain>
    </source>
</reference>
<feature type="transmembrane region" description="Helical" evidence="1">
    <location>
        <begin position="233"/>
        <end position="260"/>
    </location>
</feature>
<feature type="transmembrane region" description="Helical" evidence="1">
    <location>
        <begin position="74"/>
        <end position="96"/>
    </location>
</feature>
<gene>
    <name evidence="2" type="ORF">DVS81_14385</name>
</gene>